<evidence type="ECO:0000313" key="2">
    <source>
        <dbReference type="Proteomes" id="UP001229421"/>
    </source>
</evidence>
<gene>
    <name evidence="1" type="ORF">QVD17_03886</name>
</gene>
<accession>A0AAD8LEE8</accession>
<dbReference type="AlphaFoldDB" id="A0AAD8LEE8"/>
<name>A0AAD8LEE8_TARER</name>
<comment type="caution">
    <text evidence="1">The sequence shown here is derived from an EMBL/GenBank/DDBJ whole genome shotgun (WGS) entry which is preliminary data.</text>
</comment>
<protein>
    <submittedName>
        <fullName evidence="1">Uncharacterized protein</fullName>
    </submittedName>
</protein>
<evidence type="ECO:0000313" key="1">
    <source>
        <dbReference type="EMBL" id="KAK1438083.1"/>
    </source>
</evidence>
<keyword evidence="2" id="KW-1185">Reference proteome</keyword>
<sequence>MNSDGYSYERCFEIVYILETLISSSKELSKHLSNDDISHLRLSCVTEGSNSVFPVLWRAKSGTRADLDHKDNVRFGT</sequence>
<dbReference type="EMBL" id="JAUHHV010000001">
    <property type="protein sequence ID" value="KAK1438083.1"/>
    <property type="molecule type" value="Genomic_DNA"/>
</dbReference>
<dbReference type="Proteomes" id="UP001229421">
    <property type="component" value="Unassembled WGS sequence"/>
</dbReference>
<proteinExistence type="predicted"/>
<organism evidence="1 2">
    <name type="scientific">Tagetes erecta</name>
    <name type="common">African marigold</name>
    <dbReference type="NCBI Taxonomy" id="13708"/>
    <lineage>
        <taxon>Eukaryota</taxon>
        <taxon>Viridiplantae</taxon>
        <taxon>Streptophyta</taxon>
        <taxon>Embryophyta</taxon>
        <taxon>Tracheophyta</taxon>
        <taxon>Spermatophyta</taxon>
        <taxon>Magnoliopsida</taxon>
        <taxon>eudicotyledons</taxon>
        <taxon>Gunneridae</taxon>
        <taxon>Pentapetalae</taxon>
        <taxon>asterids</taxon>
        <taxon>campanulids</taxon>
        <taxon>Asterales</taxon>
        <taxon>Asteraceae</taxon>
        <taxon>Asteroideae</taxon>
        <taxon>Heliantheae alliance</taxon>
        <taxon>Tageteae</taxon>
        <taxon>Tagetes</taxon>
    </lineage>
</organism>
<reference evidence="1" key="1">
    <citation type="journal article" date="2023" name="bioRxiv">
        <title>Improved chromosome-level genome assembly for marigold (Tagetes erecta).</title>
        <authorList>
            <person name="Jiang F."/>
            <person name="Yuan L."/>
            <person name="Wang S."/>
            <person name="Wang H."/>
            <person name="Xu D."/>
            <person name="Wang A."/>
            <person name="Fan W."/>
        </authorList>
    </citation>
    <scope>NUCLEOTIDE SEQUENCE</scope>
    <source>
        <strain evidence="1">WSJ</strain>
        <tissue evidence="1">Leaf</tissue>
    </source>
</reference>